<keyword evidence="1" id="KW-0812">Transmembrane</keyword>
<evidence type="ECO:0000313" key="3">
    <source>
        <dbReference type="Proteomes" id="UP000601223"/>
    </source>
</evidence>
<dbReference type="RefSeq" id="WP_203756680.1">
    <property type="nucleotide sequence ID" value="NZ_BONF01000056.1"/>
</dbReference>
<dbReference type="EMBL" id="BONF01000056">
    <property type="protein sequence ID" value="GIF86011.1"/>
    <property type="molecule type" value="Genomic_DNA"/>
</dbReference>
<evidence type="ECO:0000256" key="1">
    <source>
        <dbReference type="SAM" id="Phobius"/>
    </source>
</evidence>
<keyword evidence="3" id="KW-1185">Reference proteome</keyword>
<protein>
    <submittedName>
        <fullName evidence="2">Ribose ABC transporter permease</fullName>
    </submittedName>
</protein>
<keyword evidence="1" id="KW-0472">Membrane</keyword>
<dbReference type="PANTHER" id="PTHR32196:SF72">
    <property type="entry name" value="RIBOSE IMPORT PERMEASE PROTEIN RBSC"/>
    <property type="match status" value="1"/>
</dbReference>
<name>A0A8J3JS37_9ACTN</name>
<evidence type="ECO:0000313" key="2">
    <source>
        <dbReference type="EMBL" id="GIF86011.1"/>
    </source>
</evidence>
<feature type="transmembrane region" description="Helical" evidence="1">
    <location>
        <begin position="104"/>
        <end position="124"/>
    </location>
</feature>
<accession>A0A8J3JS37</accession>
<feature type="transmembrane region" description="Helical" evidence="1">
    <location>
        <begin position="131"/>
        <end position="149"/>
    </location>
</feature>
<dbReference type="PANTHER" id="PTHR32196">
    <property type="entry name" value="ABC TRANSPORTER PERMEASE PROTEIN YPHD-RELATED-RELATED"/>
    <property type="match status" value="1"/>
</dbReference>
<keyword evidence="1" id="KW-1133">Transmembrane helix</keyword>
<organism evidence="2 3">
    <name type="scientific">Catellatospora bangladeshensis</name>
    <dbReference type="NCBI Taxonomy" id="310355"/>
    <lineage>
        <taxon>Bacteria</taxon>
        <taxon>Bacillati</taxon>
        <taxon>Actinomycetota</taxon>
        <taxon>Actinomycetes</taxon>
        <taxon>Micromonosporales</taxon>
        <taxon>Micromonosporaceae</taxon>
        <taxon>Catellatospora</taxon>
    </lineage>
</organism>
<feature type="transmembrane region" description="Helical" evidence="1">
    <location>
        <begin position="21"/>
        <end position="43"/>
    </location>
</feature>
<feature type="transmembrane region" description="Helical" evidence="1">
    <location>
        <begin position="289"/>
        <end position="311"/>
    </location>
</feature>
<dbReference type="Proteomes" id="UP000601223">
    <property type="component" value="Unassembled WGS sequence"/>
</dbReference>
<comment type="caution">
    <text evidence="2">The sequence shown here is derived from an EMBL/GenBank/DDBJ whole genome shotgun (WGS) entry which is preliminary data.</text>
</comment>
<feature type="transmembrane region" description="Helical" evidence="1">
    <location>
        <begin position="55"/>
        <end position="73"/>
    </location>
</feature>
<dbReference type="GO" id="GO:0005886">
    <property type="term" value="C:plasma membrane"/>
    <property type="evidence" value="ECO:0007669"/>
    <property type="project" value="TreeGrafter"/>
</dbReference>
<feature type="transmembrane region" description="Helical" evidence="1">
    <location>
        <begin position="169"/>
        <end position="188"/>
    </location>
</feature>
<feature type="transmembrane region" description="Helical" evidence="1">
    <location>
        <begin position="209"/>
        <end position="232"/>
    </location>
</feature>
<gene>
    <name evidence="2" type="ORF">Cba03nite_73600</name>
</gene>
<sequence>MTTTDPAPPYAAPPRRRTAGLLAHLGWEALLLLLAVVALVSILVQADTGALGPGLWTSMAATGLLAAGFALSLRTGTPNLAVGAQAALAGVVYAKLAQSDWPPVLAGTTAVLLMLVLGLLLGTLTGLTSAPAWAVSLGGLALAQSIAIGLAESRGVILPDGPDGAAAGWLWLAVFVLGSLAGGALFLVPGVRRALGVGDAAPGFRPSRLLGALAGFGGSSVLAALSGIVLVGRLGGAFPNSDRLVIAVAAAVLGGISVFTFRGGVAGTLFATAFLVLAENALRLAELPLWLVFSLVPALAILFGILIGLALDKIAGPEPQR</sequence>
<dbReference type="AlphaFoldDB" id="A0A8J3JS37"/>
<feature type="transmembrane region" description="Helical" evidence="1">
    <location>
        <begin position="244"/>
        <end position="277"/>
    </location>
</feature>
<reference evidence="2 3" key="1">
    <citation type="submission" date="2021-01" db="EMBL/GenBank/DDBJ databases">
        <title>Whole genome shotgun sequence of Catellatospora bangladeshensis NBRC 107357.</title>
        <authorList>
            <person name="Komaki H."/>
            <person name="Tamura T."/>
        </authorList>
    </citation>
    <scope>NUCLEOTIDE SEQUENCE [LARGE SCALE GENOMIC DNA]</scope>
    <source>
        <strain evidence="2 3">NBRC 107357</strain>
    </source>
</reference>
<proteinExistence type="predicted"/>